<feature type="compositionally biased region" description="Basic residues" evidence="2">
    <location>
        <begin position="180"/>
        <end position="192"/>
    </location>
</feature>
<accession>A8Q7W7</accession>
<dbReference type="STRING" id="425265.A8Q7W7"/>
<dbReference type="VEuPathDB" id="FungiDB:MGL_3145"/>
<evidence type="ECO:0000256" key="1">
    <source>
        <dbReference type="ARBA" id="ARBA00022729"/>
    </source>
</evidence>
<name>A8Q7W7_MALGO</name>
<feature type="signal peptide" evidence="3">
    <location>
        <begin position="1"/>
        <end position="17"/>
    </location>
</feature>
<feature type="chain" id="PRO_5002725167" description="RlpA-like protein double-psi beta-barrel domain-containing protein" evidence="3">
    <location>
        <begin position="18"/>
        <end position="328"/>
    </location>
</feature>
<dbReference type="PANTHER" id="PTHR31836">
    <property type="match status" value="1"/>
</dbReference>
<evidence type="ECO:0000313" key="4">
    <source>
        <dbReference type="EMBL" id="EDP42387.1"/>
    </source>
</evidence>
<feature type="compositionally biased region" description="Low complexity" evidence="2">
    <location>
        <begin position="211"/>
        <end position="223"/>
    </location>
</feature>
<dbReference type="InterPro" id="IPR051477">
    <property type="entry name" value="Expansin_CellWall"/>
</dbReference>
<evidence type="ECO:0000256" key="2">
    <source>
        <dbReference type="SAM" id="MobiDB-lite"/>
    </source>
</evidence>
<organism evidence="4 5">
    <name type="scientific">Malassezia globosa (strain ATCC MYA-4612 / CBS 7966)</name>
    <name type="common">Dandruff-associated fungus</name>
    <dbReference type="NCBI Taxonomy" id="425265"/>
    <lineage>
        <taxon>Eukaryota</taxon>
        <taxon>Fungi</taxon>
        <taxon>Dikarya</taxon>
        <taxon>Basidiomycota</taxon>
        <taxon>Ustilaginomycotina</taxon>
        <taxon>Malasseziomycetes</taxon>
        <taxon>Malasseziales</taxon>
        <taxon>Malasseziaceae</taxon>
        <taxon>Malassezia</taxon>
    </lineage>
</organism>
<dbReference type="GeneID" id="5853907"/>
<evidence type="ECO:0000256" key="3">
    <source>
        <dbReference type="SAM" id="SignalP"/>
    </source>
</evidence>
<proteinExistence type="predicted"/>
<evidence type="ECO:0000313" key="5">
    <source>
        <dbReference type="Proteomes" id="UP000008837"/>
    </source>
</evidence>
<dbReference type="RefSeq" id="XP_001729601.1">
    <property type="nucleotide sequence ID" value="XM_001729549.1"/>
</dbReference>
<dbReference type="CDD" id="cd22191">
    <property type="entry name" value="DPBB_RlpA_EXP_N-like"/>
    <property type="match status" value="1"/>
</dbReference>
<evidence type="ECO:0008006" key="6">
    <source>
        <dbReference type="Google" id="ProtNLM"/>
    </source>
</evidence>
<dbReference type="Proteomes" id="UP000008837">
    <property type="component" value="Unassembled WGS sequence"/>
</dbReference>
<dbReference type="InParanoid" id="A8Q7W7"/>
<dbReference type="AlphaFoldDB" id="A8Q7W7"/>
<dbReference type="InterPro" id="IPR036908">
    <property type="entry name" value="RlpA-like_sf"/>
</dbReference>
<dbReference type="KEGG" id="mgl:MGL_3145"/>
<protein>
    <recommendedName>
        <fullName evidence="6">RlpA-like protein double-psi beta-barrel domain-containing protein</fullName>
    </recommendedName>
</protein>
<dbReference type="PANTHER" id="PTHR31836:SF28">
    <property type="entry name" value="SRCR DOMAIN-CONTAINING PROTEIN-RELATED"/>
    <property type="match status" value="1"/>
</dbReference>
<feature type="compositionally biased region" description="Low complexity" evidence="2">
    <location>
        <begin position="164"/>
        <end position="179"/>
    </location>
</feature>
<reference evidence="4 5" key="1">
    <citation type="journal article" date="2007" name="Proc. Natl. Acad. Sci. U.S.A.">
        <title>Dandruff-associated Malassezia genomes reveal convergent and divergent virulence traits shared with plant and human fungal pathogens.</title>
        <authorList>
            <person name="Xu J."/>
            <person name="Saunders C.W."/>
            <person name="Hu P."/>
            <person name="Grant R.A."/>
            <person name="Boekhout T."/>
            <person name="Kuramae E.E."/>
            <person name="Kronstad J.W."/>
            <person name="Deangelis Y.M."/>
            <person name="Reeder N.L."/>
            <person name="Johnstone K.R."/>
            <person name="Leland M."/>
            <person name="Fieno A.M."/>
            <person name="Begley W.M."/>
            <person name="Sun Y."/>
            <person name="Lacey M.P."/>
            <person name="Chaudhary T."/>
            <person name="Keough T."/>
            <person name="Chu L."/>
            <person name="Sears R."/>
            <person name="Yuan B."/>
            <person name="Dawson T.L.Jr."/>
        </authorList>
    </citation>
    <scope>NUCLEOTIDE SEQUENCE [LARGE SCALE GENOMIC DNA]</scope>
    <source>
        <strain evidence="5">ATCC MYA-4612 / CBS 7966</strain>
    </source>
</reference>
<sequence>MKTFLVALVLGVGIATAFLDPEVLEANVKNSSAHTLRKRSAFSGTATWYDVETYQAGACGYDIDNSMHIVALNEPMYGDLDSRSKWCGKHIMIANGLKTVRAVIMDACPETSQCHHGSLDMSMSLFQEFNDLTLGVFPITWWTIDDSHNDDGDKGRGNGGGKSNSGSASSDSRSQSHSYSRSHSHSQTHSHSRSYSSSTPTSSSYHEHNASRSSAQAEAAASASSARARASSIAREQSLSKASAASSRSSASEASLRSKSSESASHDSSSTRVATSSSDSHSSSTTASSSSSQTTGSSSQDDPRVGNLENFVKVLNGLSMLVHAAAQN</sequence>
<gene>
    <name evidence="4" type="ORF">MGL_3145</name>
</gene>
<dbReference type="SUPFAM" id="SSF50685">
    <property type="entry name" value="Barwin-like endoglucanases"/>
    <property type="match status" value="1"/>
</dbReference>
<keyword evidence="1 3" id="KW-0732">Signal</keyword>
<dbReference type="Gene3D" id="2.40.40.10">
    <property type="entry name" value="RlpA-like domain"/>
    <property type="match status" value="1"/>
</dbReference>
<feature type="region of interest" description="Disordered" evidence="2">
    <location>
        <begin position="235"/>
        <end position="305"/>
    </location>
</feature>
<dbReference type="OrthoDB" id="623670at2759"/>
<feature type="compositionally biased region" description="Low complexity" evidence="2">
    <location>
        <begin position="193"/>
        <end position="204"/>
    </location>
</feature>
<keyword evidence="5" id="KW-1185">Reference proteome</keyword>
<dbReference type="OMA" id="VFPITWW"/>
<comment type="caution">
    <text evidence="4">The sequence shown here is derived from an EMBL/GenBank/DDBJ whole genome shotgun (WGS) entry which is preliminary data.</text>
</comment>
<feature type="compositionally biased region" description="Low complexity" evidence="2">
    <location>
        <begin position="235"/>
        <end position="300"/>
    </location>
</feature>
<feature type="region of interest" description="Disordered" evidence="2">
    <location>
        <begin position="148"/>
        <end position="223"/>
    </location>
</feature>
<dbReference type="EMBL" id="AAYY01000011">
    <property type="protein sequence ID" value="EDP42387.1"/>
    <property type="molecule type" value="Genomic_DNA"/>
</dbReference>